<dbReference type="InterPro" id="IPR016084">
    <property type="entry name" value="Haem_Oase-like_multi-hlx"/>
</dbReference>
<dbReference type="Gene3D" id="1.20.910.10">
    <property type="entry name" value="Heme oxygenase-like"/>
    <property type="match status" value="1"/>
</dbReference>
<keyword evidence="2" id="KW-1185">Reference proteome</keyword>
<dbReference type="RefSeq" id="WP_088823672.1">
    <property type="nucleotide sequence ID" value="NZ_FZLN01000002.1"/>
</dbReference>
<organism evidence="1 2">
    <name type="scientific">Acinetobacter apis</name>
    <dbReference type="NCBI Taxonomy" id="1229165"/>
    <lineage>
        <taxon>Bacteria</taxon>
        <taxon>Pseudomonadati</taxon>
        <taxon>Pseudomonadota</taxon>
        <taxon>Gammaproteobacteria</taxon>
        <taxon>Moraxellales</taxon>
        <taxon>Moraxellaceae</taxon>
        <taxon>Acinetobacter</taxon>
    </lineage>
</organism>
<protein>
    <recommendedName>
        <fullName evidence="3">Iron-containing redox enzyme</fullName>
    </recommendedName>
</protein>
<evidence type="ECO:0000313" key="2">
    <source>
        <dbReference type="Proteomes" id="UP000243463"/>
    </source>
</evidence>
<name>A0A217EGL1_9GAMM</name>
<proteinExistence type="predicted"/>
<dbReference type="EMBL" id="FZLN01000002">
    <property type="protein sequence ID" value="SNQ29633.1"/>
    <property type="molecule type" value="Genomic_DNA"/>
</dbReference>
<reference evidence="2" key="1">
    <citation type="submission" date="2017-06" db="EMBL/GenBank/DDBJ databases">
        <authorList>
            <person name="Varghese N."/>
            <person name="Submissions S."/>
        </authorList>
    </citation>
    <scope>NUCLEOTIDE SEQUENCE [LARGE SCALE GENOMIC DNA]</scope>
    <source>
        <strain evidence="2">ANC 5114</strain>
    </source>
</reference>
<accession>A0A217EGL1</accession>
<dbReference type="OrthoDB" id="516940at2"/>
<dbReference type="Proteomes" id="UP000243463">
    <property type="component" value="Unassembled WGS sequence"/>
</dbReference>
<gene>
    <name evidence="1" type="ORF">SAMN05444584_1594</name>
</gene>
<sequence>MCNATQNQTARQTTIDLLKQSIPKENWDENQRKLDLLKEQVLKHPLFEHNIITRLKNKSFSLNKIQSIHLEYQHSIVEIFTDALLMSQFQAKQLDNKIFSSVKMYPRFLIAFNINDEFGLSSDHNSYKDTPLNSHFCLFKKVLDDLSISKETQDTFVFSKEAINLRNFLESTYSDYIKVVLALAIAEQQVITFSPPLRESVANLDIAVNRGYYNVHGTTDDGTTEAADDLHEQDLWLLLTQALHFYDFEEISQIAFDYCDLWNAFWNKMDETA</sequence>
<evidence type="ECO:0008006" key="3">
    <source>
        <dbReference type="Google" id="ProtNLM"/>
    </source>
</evidence>
<evidence type="ECO:0000313" key="1">
    <source>
        <dbReference type="EMBL" id="SNQ29633.1"/>
    </source>
</evidence>
<dbReference type="AlphaFoldDB" id="A0A217EGL1"/>